<accession>A0ABQ2FN83</accession>
<protein>
    <recommendedName>
        <fullName evidence="3">Bacterial transcriptional activator domain-containing protein</fullName>
    </recommendedName>
</protein>
<gene>
    <name evidence="1" type="ORF">GCM10010844_31550</name>
</gene>
<evidence type="ECO:0000313" key="2">
    <source>
        <dbReference type="Proteomes" id="UP000604341"/>
    </source>
</evidence>
<evidence type="ECO:0000313" key="1">
    <source>
        <dbReference type="EMBL" id="GGL10562.1"/>
    </source>
</evidence>
<keyword evidence="2" id="KW-1185">Reference proteome</keyword>
<dbReference type="Proteomes" id="UP000604341">
    <property type="component" value="Unassembled WGS sequence"/>
</dbReference>
<comment type="caution">
    <text evidence="1">The sequence shown here is derived from an EMBL/GenBank/DDBJ whole genome shotgun (WGS) entry which is preliminary data.</text>
</comment>
<dbReference type="EMBL" id="BMPE01000011">
    <property type="protein sequence ID" value="GGL10562.1"/>
    <property type="molecule type" value="Genomic_DNA"/>
</dbReference>
<sequence length="209" mass="22936">MTTLITPPPAPLTAAPAPLATPGLYLTFLGAEQATLDGQTLKLRRRFCEILVILATNPNGVTGGQLSAALYGEWSDTQNQAVEVHRLSKLIGLSSKPYRLVPVVGADFLHVQDLLMEGRIREAAQLYRGELLPLSDAPAVTEYREYLHESVRQAALLSGELEPLWTLVARFPDDLELIEALGERLPAGDVRRGMVQARMRLAQRRLCAS</sequence>
<dbReference type="RefSeq" id="WP_189069943.1">
    <property type="nucleotide sequence ID" value="NZ_BMPE01000011.1"/>
</dbReference>
<reference evidence="2" key="1">
    <citation type="journal article" date="2019" name="Int. J. Syst. Evol. Microbiol.">
        <title>The Global Catalogue of Microorganisms (GCM) 10K type strain sequencing project: providing services to taxonomists for standard genome sequencing and annotation.</title>
        <authorList>
            <consortium name="The Broad Institute Genomics Platform"/>
            <consortium name="The Broad Institute Genome Sequencing Center for Infectious Disease"/>
            <person name="Wu L."/>
            <person name="Ma J."/>
        </authorList>
    </citation>
    <scope>NUCLEOTIDE SEQUENCE [LARGE SCALE GENOMIC DNA]</scope>
    <source>
        <strain evidence="2">JCM 19173</strain>
    </source>
</reference>
<evidence type="ECO:0008006" key="3">
    <source>
        <dbReference type="Google" id="ProtNLM"/>
    </source>
</evidence>
<proteinExistence type="predicted"/>
<name>A0ABQ2FN83_9DEIO</name>
<organism evidence="1 2">
    <name type="scientific">Deinococcus radiotolerans</name>
    <dbReference type="NCBI Taxonomy" id="1309407"/>
    <lineage>
        <taxon>Bacteria</taxon>
        <taxon>Thermotogati</taxon>
        <taxon>Deinococcota</taxon>
        <taxon>Deinococci</taxon>
        <taxon>Deinococcales</taxon>
        <taxon>Deinococcaceae</taxon>
        <taxon>Deinococcus</taxon>
    </lineage>
</organism>